<organism evidence="1 2">
    <name type="scientific">Candidatus Copromonas faecavium</name>
    <name type="common">nom. illeg.</name>
    <dbReference type="NCBI Taxonomy" id="2840740"/>
    <lineage>
        <taxon>Bacteria</taxon>
        <taxon>Bacillati</taxon>
        <taxon>Bacillota</taxon>
        <taxon>Clostridia</taxon>
        <taxon>Lachnospirales</taxon>
        <taxon>Lachnospiraceae</taxon>
        <taxon>Candidatus Copromonas (nom. illeg.)</taxon>
    </lineage>
</organism>
<protein>
    <submittedName>
        <fullName evidence="1">Uncharacterized protein</fullName>
    </submittedName>
</protein>
<gene>
    <name evidence="1" type="ORF">IAB28_07125</name>
</gene>
<dbReference type="AlphaFoldDB" id="A0A9D1A6E8"/>
<dbReference type="Proteomes" id="UP000824250">
    <property type="component" value="Unassembled WGS sequence"/>
</dbReference>
<dbReference type="EMBL" id="DVGC01000038">
    <property type="protein sequence ID" value="HIR05723.1"/>
    <property type="molecule type" value="Genomic_DNA"/>
</dbReference>
<evidence type="ECO:0000313" key="1">
    <source>
        <dbReference type="EMBL" id="HIR05723.1"/>
    </source>
</evidence>
<sequence>MEGKGKTVYPVFSKSRLIGIIGTGHGVGCTHFSIMLLNYLAGYLRREAALLEFHSSGDFERLEEICTGKIQDKKPCRILQADYYKNAGAGELEEALGRKYEDILIDFGTAEEGNMGEFWRCDSRFVIGSFSEWQQERFREFEMKNRISGKKSWKSLAVFGSEETRREFARRYRIRTERIPFSADAFAVTEECGKFFGKIIAEK</sequence>
<name>A0A9D1A6E8_9FIRM</name>
<accession>A0A9D1A6E8</accession>
<evidence type="ECO:0000313" key="2">
    <source>
        <dbReference type="Proteomes" id="UP000824250"/>
    </source>
</evidence>
<comment type="caution">
    <text evidence="1">The sequence shown here is derived from an EMBL/GenBank/DDBJ whole genome shotgun (WGS) entry which is preliminary data.</text>
</comment>
<reference evidence="1" key="2">
    <citation type="journal article" date="2021" name="PeerJ">
        <title>Extensive microbial diversity within the chicken gut microbiome revealed by metagenomics and culture.</title>
        <authorList>
            <person name="Gilroy R."/>
            <person name="Ravi A."/>
            <person name="Getino M."/>
            <person name="Pursley I."/>
            <person name="Horton D.L."/>
            <person name="Alikhan N.F."/>
            <person name="Baker D."/>
            <person name="Gharbi K."/>
            <person name="Hall N."/>
            <person name="Watson M."/>
            <person name="Adriaenssens E.M."/>
            <person name="Foster-Nyarko E."/>
            <person name="Jarju S."/>
            <person name="Secka A."/>
            <person name="Antonio M."/>
            <person name="Oren A."/>
            <person name="Chaudhuri R.R."/>
            <person name="La Ragione R."/>
            <person name="Hildebrand F."/>
            <person name="Pallen M.J."/>
        </authorList>
    </citation>
    <scope>NUCLEOTIDE SEQUENCE</scope>
    <source>
        <strain evidence="1">CHK180-2868</strain>
    </source>
</reference>
<reference evidence="1" key="1">
    <citation type="submission" date="2020-10" db="EMBL/GenBank/DDBJ databases">
        <authorList>
            <person name="Gilroy R."/>
        </authorList>
    </citation>
    <scope>NUCLEOTIDE SEQUENCE</scope>
    <source>
        <strain evidence="1">CHK180-2868</strain>
    </source>
</reference>
<proteinExistence type="predicted"/>